<sequence length="266" mass="29970">LLTSKRAICTTPLLLGRCSVGFPQATVQFQKSFQFTQLSSLHSSARLFVRGRNENAEDEGRDETKFNGSEGSSSQGQQQKSPFNDPKFDFKCSVRRMRVYMLIVGGCTFLVSYVIMKPLFSQQFPTKLGADINAPPLEMEEFLNTYIPSGEVKRLVHFPKQEKAVAWLHDDAIINGQPANHSFVVVKYERVDGVPPEHFREEIRAKEKELGIPLQNAINVEEYYGFSNFRFVELLIGIAILGFLASQYGRLIARKIAEQKAKGGGR</sequence>
<keyword evidence="2" id="KW-0472">Membrane</keyword>
<accession>A0A0M3IZS0</accession>
<organism evidence="3">
    <name type="scientific">Anisakis simplex</name>
    <name type="common">Herring worm</name>
    <dbReference type="NCBI Taxonomy" id="6269"/>
    <lineage>
        <taxon>Eukaryota</taxon>
        <taxon>Metazoa</taxon>
        <taxon>Ecdysozoa</taxon>
        <taxon>Nematoda</taxon>
        <taxon>Chromadorea</taxon>
        <taxon>Rhabditida</taxon>
        <taxon>Spirurina</taxon>
        <taxon>Ascaridomorpha</taxon>
        <taxon>Ascaridoidea</taxon>
        <taxon>Anisakidae</taxon>
        <taxon>Anisakis</taxon>
        <taxon>Anisakis simplex complex</taxon>
    </lineage>
</organism>
<proteinExistence type="predicted"/>
<feature type="region of interest" description="Disordered" evidence="1">
    <location>
        <begin position="52"/>
        <end position="84"/>
    </location>
</feature>
<dbReference type="AlphaFoldDB" id="A0A0M3IZS0"/>
<feature type="transmembrane region" description="Helical" evidence="2">
    <location>
        <begin position="99"/>
        <end position="116"/>
    </location>
</feature>
<evidence type="ECO:0000256" key="1">
    <source>
        <dbReference type="SAM" id="MobiDB-lite"/>
    </source>
</evidence>
<keyword evidence="2" id="KW-1133">Transmembrane helix</keyword>
<feature type="compositionally biased region" description="Low complexity" evidence="1">
    <location>
        <begin position="68"/>
        <end position="79"/>
    </location>
</feature>
<evidence type="ECO:0000256" key="2">
    <source>
        <dbReference type="SAM" id="Phobius"/>
    </source>
</evidence>
<protein>
    <submittedName>
        <fullName evidence="3">FtsH_ext domain-containing protein</fullName>
    </submittedName>
</protein>
<evidence type="ECO:0000313" key="3">
    <source>
        <dbReference type="WBParaSite" id="ASIM_0000075301-mRNA-1"/>
    </source>
</evidence>
<name>A0A0M3IZS0_ANISI</name>
<feature type="transmembrane region" description="Helical" evidence="2">
    <location>
        <begin position="234"/>
        <end position="253"/>
    </location>
</feature>
<dbReference type="WBParaSite" id="ASIM_0000075301-mRNA-1">
    <property type="protein sequence ID" value="ASIM_0000075301-mRNA-1"/>
    <property type="gene ID" value="ASIM_0000075301"/>
</dbReference>
<reference evidence="3" key="1">
    <citation type="submission" date="2017-02" db="UniProtKB">
        <authorList>
            <consortium name="WormBaseParasite"/>
        </authorList>
    </citation>
    <scope>IDENTIFICATION</scope>
</reference>
<keyword evidence="2" id="KW-0812">Transmembrane</keyword>